<organism evidence="1 2">
    <name type="scientific">Pseudomonas allii</name>
    <dbReference type="NCBI Taxonomy" id="2740531"/>
    <lineage>
        <taxon>Bacteria</taxon>
        <taxon>Pseudomonadati</taxon>
        <taxon>Pseudomonadota</taxon>
        <taxon>Gammaproteobacteria</taxon>
        <taxon>Pseudomonadales</taxon>
        <taxon>Pseudomonadaceae</taxon>
        <taxon>Pseudomonas</taxon>
    </lineage>
</organism>
<dbReference type="EMBL" id="JABUHS010000168">
    <property type="protein sequence ID" value="NWN62998.1"/>
    <property type="molecule type" value="Genomic_DNA"/>
</dbReference>
<sequence length="396" mass="44576">MRYGNALSTPMITTLNTRDSRRASRLVQRIQTLNSEIRQLLQGQPTFFSCVQDAFNQAFNTLPTPLDLTRTYLKINPADASPTEPAQALKPLLPTLMEAAVERIVTRRAGHYATRATRFHLTCDGRDDGSTLALTPQAFDRFLDTLASTLAARFNTQVEQFWGAPIDTNDTRTCKQWLAEKRLDLMRAEAELLKIDGLLEVSSELLLLRVMRYPDAASRRALTGYRPCALGVVVKDKLSRDIPLYGAFVLTARDPDDAQVRFEGEEKPLQVRDIAPQANVGNVLLYLPTSGFEAFDSLTGLDRELHRRLNSAIEFGDILALMSHNDRASGLAFHQQQPQGDQFRYLERLESVFNGSLHALHERAQADFTWMIAHYQRQPHGLDPRQLRQASTGSPI</sequence>
<evidence type="ECO:0000313" key="2">
    <source>
        <dbReference type="Proteomes" id="UP000543908"/>
    </source>
</evidence>
<name>A0A7Y8RPY2_9PSED</name>
<dbReference type="AlphaFoldDB" id="A0A7Y8RPY2"/>
<dbReference type="RefSeq" id="WP_179040769.1">
    <property type="nucleotide sequence ID" value="NZ_JABUHS010000168.1"/>
</dbReference>
<reference evidence="1 2" key="1">
    <citation type="submission" date="2020-05" db="EMBL/GenBank/DDBJ databases">
        <title>Onion-isolated Pseudomonas sp.</title>
        <authorList>
            <person name="Fujikawa T."/>
            <person name="Sawada H."/>
        </authorList>
    </citation>
    <scope>NUCLEOTIDE SEQUENCE [LARGE SCALE GENOMIC DNA]</scope>
    <source>
        <strain evidence="1 2">MAFF 301512</strain>
    </source>
</reference>
<accession>A0A7Y8RPY2</accession>
<comment type="caution">
    <text evidence="1">The sequence shown here is derived from an EMBL/GenBank/DDBJ whole genome shotgun (WGS) entry which is preliminary data.</text>
</comment>
<dbReference type="Proteomes" id="UP000543908">
    <property type="component" value="Unassembled WGS sequence"/>
</dbReference>
<proteinExistence type="predicted"/>
<evidence type="ECO:0000313" key="1">
    <source>
        <dbReference type="EMBL" id="NWN62998.1"/>
    </source>
</evidence>
<protein>
    <submittedName>
        <fullName evidence="1">Uncharacterized protein</fullName>
    </submittedName>
</protein>
<gene>
    <name evidence="1" type="ORF">HT123_18665</name>
</gene>